<comment type="function">
    <text evidence="15">Digests double-stranded RNA. Involved in the processing of primary rRNA transcript to yield the immediate precursors to the large and small rRNAs (23S and 16S). Processes some mRNAs, and tRNAs when they are encoded in the rRNA operon. Processes pre-crRNA and tracrRNA of type II CRISPR loci if present in the organism.</text>
</comment>
<dbReference type="GO" id="GO:0004525">
    <property type="term" value="F:ribonuclease III activity"/>
    <property type="evidence" value="ECO:0007669"/>
    <property type="project" value="UniProtKB-UniRule"/>
</dbReference>
<keyword evidence="15" id="KW-0699">rRNA-binding</keyword>
<organism evidence="18 19">
    <name type="scientific">Pseudoxanthobacter soli DSM 19599</name>
    <dbReference type="NCBI Taxonomy" id="1123029"/>
    <lineage>
        <taxon>Bacteria</taxon>
        <taxon>Pseudomonadati</taxon>
        <taxon>Pseudomonadota</taxon>
        <taxon>Alphaproteobacteria</taxon>
        <taxon>Hyphomicrobiales</taxon>
        <taxon>Segnochrobactraceae</taxon>
        <taxon>Pseudoxanthobacter</taxon>
    </lineage>
</organism>
<keyword evidence="8 15" id="KW-0819">tRNA processing</keyword>
<evidence type="ECO:0000313" key="19">
    <source>
        <dbReference type="Proteomes" id="UP000186406"/>
    </source>
</evidence>
<keyword evidence="14 15" id="KW-0694">RNA-binding</keyword>
<evidence type="ECO:0000256" key="7">
    <source>
        <dbReference type="ARBA" id="ARBA00022664"/>
    </source>
</evidence>
<dbReference type="InterPro" id="IPR036389">
    <property type="entry name" value="RNase_III_sf"/>
</dbReference>
<dbReference type="NCBIfam" id="TIGR02191">
    <property type="entry name" value="RNaseIII"/>
    <property type="match status" value="1"/>
</dbReference>
<dbReference type="Pfam" id="PF14622">
    <property type="entry name" value="Ribonucleas_3_3"/>
    <property type="match status" value="1"/>
</dbReference>
<dbReference type="RefSeq" id="WP_073625354.1">
    <property type="nucleotide sequence ID" value="NZ_FRXO01000001.1"/>
</dbReference>
<feature type="active site" evidence="15">
    <location>
        <position position="126"/>
    </location>
</feature>
<evidence type="ECO:0000256" key="2">
    <source>
        <dbReference type="ARBA" id="ARBA00004496"/>
    </source>
</evidence>
<dbReference type="FunFam" id="3.30.160.20:FF:000003">
    <property type="entry name" value="Ribonuclease 3"/>
    <property type="match status" value="1"/>
</dbReference>
<keyword evidence="11 15" id="KW-0255">Endonuclease</keyword>
<dbReference type="Gene3D" id="3.30.160.20">
    <property type="match status" value="1"/>
</dbReference>
<feature type="binding site" evidence="15">
    <location>
        <position position="126"/>
    </location>
    <ligand>
        <name>Mg(2+)</name>
        <dbReference type="ChEBI" id="CHEBI:18420"/>
    </ligand>
</feature>
<comment type="subcellular location">
    <subcellularLocation>
        <location evidence="2 15">Cytoplasm</location>
    </subcellularLocation>
</comment>
<dbReference type="AlphaFoldDB" id="A0A1M7Z5P6"/>
<comment type="catalytic activity">
    <reaction evidence="1 15">
        <text>Endonucleolytic cleavage to 5'-phosphomonoester.</text>
        <dbReference type="EC" id="3.1.26.3"/>
    </reaction>
</comment>
<evidence type="ECO:0000256" key="3">
    <source>
        <dbReference type="ARBA" id="ARBA00010183"/>
    </source>
</evidence>
<evidence type="ECO:0000256" key="14">
    <source>
        <dbReference type="ARBA" id="ARBA00022884"/>
    </source>
</evidence>
<dbReference type="SUPFAM" id="SSF54768">
    <property type="entry name" value="dsRNA-binding domain-like"/>
    <property type="match status" value="1"/>
</dbReference>
<dbReference type="EMBL" id="FRXO01000001">
    <property type="protein sequence ID" value="SHO60195.1"/>
    <property type="molecule type" value="Genomic_DNA"/>
</dbReference>
<dbReference type="FunFam" id="1.10.1520.10:FF:000001">
    <property type="entry name" value="Ribonuclease 3"/>
    <property type="match status" value="1"/>
</dbReference>
<dbReference type="Gene3D" id="1.10.1520.10">
    <property type="entry name" value="Ribonuclease III domain"/>
    <property type="match status" value="1"/>
</dbReference>
<keyword evidence="7 15" id="KW-0507">mRNA processing</keyword>
<dbReference type="SMART" id="SM00358">
    <property type="entry name" value="DSRM"/>
    <property type="match status" value="1"/>
</dbReference>
<dbReference type="GO" id="GO:0003725">
    <property type="term" value="F:double-stranded RNA binding"/>
    <property type="evidence" value="ECO:0007669"/>
    <property type="project" value="TreeGrafter"/>
</dbReference>
<dbReference type="InterPro" id="IPR000999">
    <property type="entry name" value="RNase_III_dom"/>
</dbReference>
<protein>
    <recommendedName>
        <fullName evidence="15">Ribonuclease 3</fullName>
        <ecNumber evidence="15">3.1.26.3</ecNumber>
    </recommendedName>
    <alternativeName>
        <fullName evidence="15">Ribonuclease III</fullName>
        <shortName evidence="15">RNase III</shortName>
    </alternativeName>
</protein>
<keyword evidence="19" id="KW-1185">Reference proteome</keyword>
<dbReference type="GO" id="GO:0006397">
    <property type="term" value="P:mRNA processing"/>
    <property type="evidence" value="ECO:0007669"/>
    <property type="project" value="UniProtKB-UniRule"/>
</dbReference>
<name>A0A1M7Z5P6_9HYPH</name>
<dbReference type="GO" id="GO:0008033">
    <property type="term" value="P:tRNA processing"/>
    <property type="evidence" value="ECO:0007669"/>
    <property type="project" value="UniProtKB-KW"/>
</dbReference>
<dbReference type="OrthoDB" id="9805026at2"/>
<evidence type="ECO:0000259" key="16">
    <source>
        <dbReference type="PROSITE" id="PS50137"/>
    </source>
</evidence>
<keyword evidence="10 15" id="KW-0479">Metal-binding</keyword>
<dbReference type="GO" id="GO:0005737">
    <property type="term" value="C:cytoplasm"/>
    <property type="evidence" value="ECO:0007669"/>
    <property type="project" value="UniProtKB-SubCell"/>
</dbReference>
<keyword evidence="13 15" id="KW-0460">Magnesium</keyword>
<keyword evidence="12 15" id="KW-0378">Hydrolase</keyword>
<dbReference type="PROSITE" id="PS00517">
    <property type="entry name" value="RNASE_3_1"/>
    <property type="match status" value="1"/>
</dbReference>
<dbReference type="PROSITE" id="PS50142">
    <property type="entry name" value="RNASE_3_2"/>
    <property type="match status" value="1"/>
</dbReference>
<dbReference type="CDD" id="cd00593">
    <property type="entry name" value="RIBOc"/>
    <property type="match status" value="1"/>
</dbReference>
<dbReference type="SMART" id="SM00535">
    <property type="entry name" value="RIBOc"/>
    <property type="match status" value="1"/>
</dbReference>
<keyword evidence="6 15" id="KW-0698">rRNA processing</keyword>
<evidence type="ECO:0000256" key="13">
    <source>
        <dbReference type="ARBA" id="ARBA00022842"/>
    </source>
</evidence>
<evidence type="ECO:0000259" key="17">
    <source>
        <dbReference type="PROSITE" id="PS50142"/>
    </source>
</evidence>
<dbReference type="CDD" id="cd10845">
    <property type="entry name" value="DSRM_RNAse_III_family"/>
    <property type="match status" value="1"/>
</dbReference>
<dbReference type="GO" id="GO:0042802">
    <property type="term" value="F:identical protein binding"/>
    <property type="evidence" value="ECO:0007669"/>
    <property type="project" value="UniProtKB-ARBA"/>
</dbReference>
<gene>
    <name evidence="15" type="primary">rnc</name>
    <name evidence="18" type="ORF">SAMN02745172_00210</name>
</gene>
<feature type="binding site" evidence="15">
    <location>
        <position position="123"/>
    </location>
    <ligand>
        <name>Mg(2+)</name>
        <dbReference type="ChEBI" id="CHEBI:18420"/>
    </ligand>
</feature>
<dbReference type="Pfam" id="PF00035">
    <property type="entry name" value="dsrm"/>
    <property type="match status" value="1"/>
</dbReference>
<dbReference type="InterPro" id="IPR011907">
    <property type="entry name" value="RNase_III"/>
</dbReference>
<feature type="domain" description="RNase III" evidence="17">
    <location>
        <begin position="9"/>
        <end position="137"/>
    </location>
</feature>
<dbReference type="Proteomes" id="UP000186406">
    <property type="component" value="Unassembled WGS sequence"/>
</dbReference>
<accession>A0A1M7Z5P6</accession>
<dbReference type="PANTHER" id="PTHR11207:SF0">
    <property type="entry name" value="RIBONUCLEASE 3"/>
    <property type="match status" value="1"/>
</dbReference>
<dbReference type="GO" id="GO:0019843">
    <property type="term" value="F:rRNA binding"/>
    <property type="evidence" value="ECO:0007669"/>
    <property type="project" value="UniProtKB-KW"/>
</dbReference>
<keyword evidence="5 15" id="KW-0963">Cytoplasm</keyword>
<dbReference type="InterPro" id="IPR014720">
    <property type="entry name" value="dsRBD_dom"/>
</dbReference>
<evidence type="ECO:0000256" key="1">
    <source>
        <dbReference type="ARBA" id="ARBA00000109"/>
    </source>
</evidence>
<evidence type="ECO:0000256" key="5">
    <source>
        <dbReference type="ARBA" id="ARBA00022490"/>
    </source>
</evidence>
<feature type="active site" evidence="15">
    <location>
        <position position="54"/>
    </location>
</feature>
<evidence type="ECO:0000256" key="10">
    <source>
        <dbReference type="ARBA" id="ARBA00022723"/>
    </source>
</evidence>
<evidence type="ECO:0000256" key="15">
    <source>
        <dbReference type="HAMAP-Rule" id="MF_00104"/>
    </source>
</evidence>
<evidence type="ECO:0000256" key="9">
    <source>
        <dbReference type="ARBA" id="ARBA00022722"/>
    </source>
</evidence>
<sequence length="239" mass="25473">MSPLNERRIAALEARLGHRFSDPALIGRALTHPSAVTGASVGTASYQRLEFLGDRVLGLAVAEMLHEAYPAADEGELARRLNQLVRRETCAAVAVELGLDQAMLVGAGEAQGGGRRKVAILGDVCEAVLAAVYLDAGFEVARTLVKTLWGPRMREALMAPRDAKTTLQEWAQGRGLPTPVYTEVERSGPDHAPVFTILVTVDGIAPAEARGKSKREAEQTAAAAVLVREGIWSENRSGA</sequence>
<dbReference type="HAMAP" id="MF_00104">
    <property type="entry name" value="RNase_III"/>
    <property type="match status" value="1"/>
</dbReference>
<evidence type="ECO:0000256" key="4">
    <source>
        <dbReference type="ARBA" id="ARBA00011738"/>
    </source>
</evidence>
<feature type="binding site" evidence="15">
    <location>
        <position position="50"/>
    </location>
    <ligand>
        <name>Mg(2+)</name>
        <dbReference type="ChEBI" id="CHEBI:18420"/>
    </ligand>
</feature>
<dbReference type="STRING" id="1123029.SAMN02745172_00210"/>
<evidence type="ECO:0000313" key="18">
    <source>
        <dbReference type="EMBL" id="SHO60195.1"/>
    </source>
</evidence>
<evidence type="ECO:0000256" key="8">
    <source>
        <dbReference type="ARBA" id="ARBA00022694"/>
    </source>
</evidence>
<comment type="cofactor">
    <cofactor evidence="15">
        <name>Mg(2+)</name>
        <dbReference type="ChEBI" id="CHEBI:18420"/>
    </cofactor>
</comment>
<evidence type="ECO:0000256" key="12">
    <source>
        <dbReference type="ARBA" id="ARBA00022801"/>
    </source>
</evidence>
<reference evidence="18 19" key="1">
    <citation type="submission" date="2016-12" db="EMBL/GenBank/DDBJ databases">
        <authorList>
            <person name="Song W.-J."/>
            <person name="Kurnit D.M."/>
        </authorList>
    </citation>
    <scope>NUCLEOTIDE SEQUENCE [LARGE SCALE GENOMIC DNA]</scope>
    <source>
        <strain evidence="18 19">DSM 19599</strain>
    </source>
</reference>
<dbReference type="GO" id="GO:0010468">
    <property type="term" value="P:regulation of gene expression"/>
    <property type="evidence" value="ECO:0007669"/>
    <property type="project" value="TreeGrafter"/>
</dbReference>
<dbReference type="PROSITE" id="PS50137">
    <property type="entry name" value="DS_RBD"/>
    <property type="match status" value="1"/>
</dbReference>
<dbReference type="SUPFAM" id="SSF69065">
    <property type="entry name" value="RNase III domain-like"/>
    <property type="match status" value="1"/>
</dbReference>
<comment type="subunit">
    <text evidence="4 15">Homodimer.</text>
</comment>
<dbReference type="GO" id="GO:0046872">
    <property type="term" value="F:metal ion binding"/>
    <property type="evidence" value="ECO:0007669"/>
    <property type="project" value="UniProtKB-KW"/>
</dbReference>
<dbReference type="PANTHER" id="PTHR11207">
    <property type="entry name" value="RIBONUCLEASE III"/>
    <property type="match status" value="1"/>
</dbReference>
<keyword evidence="9 15" id="KW-0540">Nuclease</keyword>
<proteinExistence type="inferred from homology"/>
<comment type="similarity">
    <text evidence="3">Belongs to the ribonuclease III family.</text>
</comment>
<evidence type="ECO:0000256" key="6">
    <source>
        <dbReference type="ARBA" id="ARBA00022552"/>
    </source>
</evidence>
<dbReference type="EC" id="3.1.26.3" evidence="15"/>
<feature type="domain" description="DRBM" evidence="16">
    <location>
        <begin position="162"/>
        <end position="226"/>
    </location>
</feature>
<evidence type="ECO:0000256" key="11">
    <source>
        <dbReference type="ARBA" id="ARBA00022759"/>
    </source>
</evidence>
<dbReference type="GO" id="GO:0006364">
    <property type="term" value="P:rRNA processing"/>
    <property type="evidence" value="ECO:0007669"/>
    <property type="project" value="UniProtKB-UniRule"/>
</dbReference>